<evidence type="ECO:0000313" key="1">
    <source>
        <dbReference type="EMBL" id="CAG9786757.1"/>
    </source>
</evidence>
<accession>A0A9N9WCW5</accession>
<evidence type="ECO:0000313" key="2">
    <source>
        <dbReference type="Proteomes" id="UP001153714"/>
    </source>
</evidence>
<proteinExistence type="predicted"/>
<reference evidence="1" key="1">
    <citation type="submission" date="2021-12" db="EMBL/GenBank/DDBJ databases">
        <authorList>
            <person name="King R."/>
        </authorList>
    </citation>
    <scope>NUCLEOTIDE SEQUENCE</scope>
</reference>
<keyword evidence="2" id="KW-1185">Reference proteome</keyword>
<gene>
    <name evidence="1" type="ORF">DIATSA_LOCUS4694</name>
</gene>
<dbReference type="Proteomes" id="UP001153714">
    <property type="component" value="Chromosome 16"/>
</dbReference>
<dbReference type="OrthoDB" id="426210at2759"/>
<name>A0A9N9WCW5_9NEOP</name>
<dbReference type="EMBL" id="OU893347">
    <property type="protein sequence ID" value="CAG9786757.1"/>
    <property type="molecule type" value="Genomic_DNA"/>
</dbReference>
<protein>
    <submittedName>
        <fullName evidence="1">Uncharacterized protein</fullName>
    </submittedName>
</protein>
<dbReference type="AlphaFoldDB" id="A0A9N9WCW5"/>
<reference evidence="1" key="2">
    <citation type="submission" date="2022-10" db="EMBL/GenBank/DDBJ databases">
        <authorList>
            <consortium name="ENA_rothamsted_submissions"/>
            <consortium name="culmorum"/>
            <person name="King R."/>
        </authorList>
    </citation>
    <scope>NUCLEOTIDE SEQUENCE</scope>
</reference>
<sequence length="116" mass="13807">MSYEDRLSKFNITSLNTRRYQHDLITLHKLVHSVIDSEYIFSSVNINFKYNPRRRLPTFVIPTYRYISFHNPIARMCRSYNEILPVNQALDIFNANLFIFKNCIKKIVVDLNVASF</sequence>
<organism evidence="1 2">
    <name type="scientific">Diatraea saccharalis</name>
    <name type="common">sugarcane borer</name>
    <dbReference type="NCBI Taxonomy" id="40085"/>
    <lineage>
        <taxon>Eukaryota</taxon>
        <taxon>Metazoa</taxon>
        <taxon>Ecdysozoa</taxon>
        <taxon>Arthropoda</taxon>
        <taxon>Hexapoda</taxon>
        <taxon>Insecta</taxon>
        <taxon>Pterygota</taxon>
        <taxon>Neoptera</taxon>
        <taxon>Endopterygota</taxon>
        <taxon>Lepidoptera</taxon>
        <taxon>Glossata</taxon>
        <taxon>Ditrysia</taxon>
        <taxon>Pyraloidea</taxon>
        <taxon>Crambidae</taxon>
        <taxon>Crambinae</taxon>
        <taxon>Diatraea</taxon>
    </lineage>
</organism>